<organism evidence="6 7">
    <name type="scientific">Arthrobacter humicola</name>
    <dbReference type="NCBI Taxonomy" id="409291"/>
    <lineage>
        <taxon>Bacteria</taxon>
        <taxon>Bacillati</taxon>
        <taxon>Actinomycetota</taxon>
        <taxon>Actinomycetes</taxon>
        <taxon>Micrococcales</taxon>
        <taxon>Micrococcaceae</taxon>
        <taxon>Arthrobacter</taxon>
    </lineage>
</organism>
<keyword evidence="2" id="KW-0808">Transferase</keyword>
<name>A0ABN2ZE58_9MICC</name>
<dbReference type="Gene3D" id="1.10.1070.20">
    <property type="match status" value="1"/>
</dbReference>
<evidence type="ECO:0000313" key="7">
    <source>
        <dbReference type="Proteomes" id="UP001500102"/>
    </source>
</evidence>
<dbReference type="PANTHER" id="PTHR37419">
    <property type="entry name" value="SERINE/THREONINE-PROTEIN KINASE TOXIN HIPA"/>
    <property type="match status" value="1"/>
</dbReference>
<keyword evidence="7" id="KW-1185">Reference proteome</keyword>
<dbReference type="Pfam" id="PF07804">
    <property type="entry name" value="HipA_C"/>
    <property type="match status" value="1"/>
</dbReference>
<dbReference type="Pfam" id="PF13657">
    <property type="entry name" value="Couple_hipA"/>
    <property type="match status" value="1"/>
</dbReference>
<comment type="caution">
    <text evidence="6">The sequence shown here is derived from an EMBL/GenBank/DDBJ whole genome shotgun (WGS) entry which is preliminary data.</text>
</comment>
<sequence>MVEIQKPDGIWESVGYLRSQNDTNWYESKPEYWRLANRPVLGQIFEEKGEHWSPRATAAIPRWFSHLLPEGILRLETAAAAQINPVREFQLLARLGADDLPGAVRATLLSEDGEHKVPELSISPDEDEELQPLLKFSLAGVQLKFSVATTDRGPTVPVSGKSGDAILKMPDGRSDFGGVPEAEFAAMTLAKLVGLNVAPVSLVDASNIQGLGRWSSKLPGNSLLIERYDRLPNGQRVHAEELAQVLDIPTARINAKYSNANFESIANYISKIVGVDVVGEVIDRIVFNIMIGNGDAHLKNWSLIYPDGRIPALSPAYDIVPTVLYLPKDDLGLNLNGTKEFAAINAESFERLGGATGFGYKEARIRAKEMVHRILDSWKSLNDLLPSEQFRKLDSRLGELSLLN</sequence>
<reference evidence="6 7" key="1">
    <citation type="journal article" date="2019" name="Int. J. Syst. Evol. Microbiol.">
        <title>The Global Catalogue of Microorganisms (GCM) 10K type strain sequencing project: providing services to taxonomists for standard genome sequencing and annotation.</title>
        <authorList>
            <consortium name="The Broad Institute Genomics Platform"/>
            <consortium name="The Broad Institute Genome Sequencing Center for Infectious Disease"/>
            <person name="Wu L."/>
            <person name="Ma J."/>
        </authorList>
    </citation>
    <scope>NUCLEOTIDE SEQUENCE [LARGE SCALE GENOMIC DNA]</scope>
    <source>
        <strain evidence="6 7">JCM 15921</strain>
    </source>
</reference>
<keyword evidence="3" id="KW-0418">Kinase</keyword>
<evidence type="ECO:0000256" key="1">
    <source>
        <dbReference type="ARBA" id="ARBA00010164"/>
    </source>
</evidence>
<dbReference type="InterPro" id="IPR017508">
    <property type="entry name" value="HipA_N1"/>
</dbReference>
<feature type="domain" description="HipA-like C-terminal" evidence="4">
    <location>
        <begin position="136"/>
        <end position="378"/>
    </location>
</feature>
<dbReference type="InterPro" id="IPR012893">
    <property type="entry name" value="HipA-like_C"/>
</dbReference>
<dbReference type="InterPro" id="IPR052028">
    <property type="entry name" value="HipA_Ser/Thr_kinase"/>
</dbReference>
<proteinExistence type="inferred from homology"/>
<dbReference type="Proteomes" id="UP001500102">
    <property type="component" value="Unassembled WGS sequence"/>
</dbReference>
<evidence type="ECO:0000256" key="3">
    <source>
        <dbReference type="ARBA" id="ARBA00022777"/>
    </source>
</evidence>
<evidence type="ECO:0000259" key="4">
    <source>
        <dbReference type="Pfam" id="PF07804"/>
    </source>
</evidence>
<evidence type="ECO:0000313" key="6">
    <source>
        <dbReference type="EMBL" id="GAA2140826.1"/>
    </source>
</evidence>
<dbReference type="EMBL" id="BAAAQB010000037">
    <property type="protein sequence ID" value="GAA2140826.1"/>
    <property type="molecule type" value="Genomic_DNA"/>
</dbReference>
<accession>A0ABN2ZE58</accession>
<gene>
    <name evidence="6" type="ORF">GCM10009825_28880</name>
</gene>
<protein>
    <submittedName>
        <fullName evidence="6">HipA domain-containing protein</fullName>
    </submittedName>
</protein>
<comment type="similarity">
    <text evidence="1">Belongs to the HipA Ser/Thr kinase family.</text>
</comment>
<dbReference type="PANTHER" id="PTHR37419:SF1">
    <property type="entry name" value="SERINE_THREONINE-PROTEIN KINASE TOXIN HIPA"/>
    <property type="match status" value="1"/>
</dbReference>
<evidence type="ECO:0000256" key="2">
    <source>
        <dbReference type="ARBA" id="ARBA00022679"/>
    </source>
</evidence>
<feature type="domain" description="HipA N-terminal subdomain 1" evidence="5">
    <location>
        <begin position="13"/>
        <end position="106"/>
    </location>
</feature>
<evidence type="ECO:0000259" key="5">
    <source>
        <dbReference type="Pfam" id="PF13657"/>
    </source>
</evidence>